<gene>
    <name evidence="4" type="ORF">C8E01_106205</name>
</gene>
<dbReference type="RefSeq" id="WP_116543594.1">
    <property type="nucleotide sequence ID" value="NZ_QEKI01000006.1"/>
</dbReference>
<feature type="transmembrane region" description="Helical" evidence="2">
    <location>
        <begin position="150"/>
        <end position="169"/>
    </location>
</feature>
<proteinExistence type="predicted"/>
<evidence type="ECO:0000256" key="1">
    <source>
        <dbReference type="SAM" id="Coils"/>
    </source>
</evidence>
<evidence type="ECO:0000313" key="5">
    <source>
        <dbReference type="Proteomes" id="UP000245466"/>
    </source>
</evidence>
<evidence type="ECO:0000259" key="3">
    <source>
        <dbReference type="Pfam" id="PF20693"/>
    </source>
</evidence>
<feature type="domain" description="YobI-like P-loop NTPase" evidence="3">
    <location>
        <begin position="54"/>
        <end position="412"/>
    </location>
</feature>
<evidence type="ECO:0000313" key="4">
    <source>
        <dbReference type="EMBL" id="PVY40863.1"/>
    </source>
</evidence>
<dbReference type="InterPro" id="IPR027417">
    <property type="entry name" value="P-loop_NTPase"/>
</dbReference>
<reference evidence="4 5" key="1">
    <citation type="submission" date="2018-04" db="EMBL/GenBank/DDBJ databases">
        <title>Genomic Encyclopedia of Type Strains, Phase IV (KMG-IV): sequencing the most valuable type-strain genomes for metagenomic binning, comparative biology and taxonomic classification.</title>
        <authorList>
            <person name="Goeker M."/>
        </authorList>
    </citation>
    <scope>NUCLEOTIDE SEQUENCE [LARGE SCALE GENOMIC DNA]</scope>
    <source>
        <strain evidence="4 5">DSM 100231</strain>
    </source>
</reference>
<accession>A0A2U1AWU0</accession>
<protein>
    <recommendedName>
        <fullName evidence="3">YobI-like P-loop NTPase domain-containing protein</fullName>
    </recommendedName>
</protein>
<keyword evidence="1" id="KW-0175">Coiled coil</keyword>
<feature type="coiled-coil region" evidence="1">
    <location>
        <begin position="536"/>
        <end position="563"/>
    </location>
</feature>
<dbReference type="Pfam" id="PF20693">
    <property type="entry name" value="YobI-ATPase"/>
    <property type="match status" value="1"/>
</dbReference>
<keyword evidence="2" id="KW-0472">Membrane</keyword>
<comment type="caution">
    <text evidence="4">The sequence shown here is derived from an EMBL/GenBank/DDBJ whole genome shotgun (WGS) entry which is preliminary data.</text>
</comment>
<keyword evidence="2" id="KW-0812">Transmembrane</keyword>
<dbReference type="Proteomes" id="UP000245466">
    <property type="component" value="Unassembled WGS sequence"/>
</dbReference>
<dbReference type="OrthoDB" id="1701659at2"/>
<keyword evidence="2" id="KW-1133">Transmembrane helix</keyword>
<organism evidence="4 5">
    <name type="scientific">Pontibacter virosus</name>
    <dbReference type="NCBI Taxonomy" id="1765052"/>
    <lineage>
        <taxon>Bacteria</taxon>
        <taxon>Pseudomonadati</taxon>
        <taxon>Bacteroidota</taxon>
        <taxon>Cytophagia</taxon>
        <taxon>Cytophagales</taxon>
        <taxon>Hymenobacteraceae</taxon>
        <taxon>Pontibacter</taxon>
    </lineage>
</organism>
<dbReference type="EMBL" id="QEKI01000006">
    <property type="protein sequence ID" value="PVY40863.1"/>
    <property type="molecule type" value="Genomic_DNA"/>
</dbReference>
<keyword evidence="5" id="KW-1185">Reference proteome</keyword>
<dbReference type="InterPro" id="IPR048428">
    <property type="entry name" value="YobI-NTPase"/>
</dbReference>
<dbReference type="AlphaFoldDB" id="A0A2U1AWU0"/>
<feature type="transmembrane region" description="Helical" evidence="2">
    <location>
        <begin position="189"/>
        <end position="210"/>
    </location>
</feature>
<evidence type="ECO:0000256" key="2">
    <source>
        <dbReference type="SAM" id="Phobius"/>
    </source>
</evidence>
<sequence length="1218" mass="142513">MYSFTELTIGKLKKLINHLENRNQINQHETNTTINTLAPRILTDQNDLKKIKPYIDSLKQAIDAKDVNNIALTGSYGSGKSTILKTFQHLYPNYKYLNVSLASFKDNKADEALERKLEISILQQIFYHVEPSVVPDSRFKRIVNITTGKLIALTFFIIAWALSVLFLFKFNKIDKLNPEVWYFNYQLDWVAFISTLLFFLGIGFFIKNVYRAFSNSKINKFNIKGEFELGEAIDKSVFNQHLEEILYFFERTDFNVIVIEDVDRFESTDIFTKLREINNLINNSNLIKRKVKFIYAIKDEMFSDKNERVKFFEFIIPVIPFINPSNAGDQLAKLISEANLEGVLSPDFTSDVVTFIDDIDMRLLINIFHEFLIYRENLSKDLVQDNLFAIIVYKNMYPDDFGELGKRKGKLYKFLSGKGLYSQDLVNEITSEIKDIDEHIALLESEQEKPIEELRAVYINRLVSKINNFQSFSIGYKRVSTIEALTDENFESIKNSNKIEYYRCNDSYTRESDVRFSFIENEVSKLSYSQRENLLVARANNQINILKGEKEKLKNKISEIESFSIKEIFELVEIEKYLAEFKENYLIRNLLLNGYIDEHYDDYISLFHEISLTKDDFVFERKVKSGINLDFEYPLTESDTLLKRLPDKYFKREEILNYDLAECLIVNKERYWGKYDNFFKGLAVDGEKQFQFIFGFVKRNSDGLGLFIKALCIYKPTLWQYLYSKSGLPEEEIRSLLILIFDFGDKESISKFDGIESLLGFLKQMEDFMAFCSALKKTDTIRVFITENKVLFEKLDLPNSSIETLFDHIYKNNLYIINDHNISVLVKHYRISTNIVELNKAHYTTLLNSGLDNLTIYLSNNLEEYIKNVLLKINDNVLEDETTILSILNREDCSIEVRSKLLISQTAMIGSIQEVNENEIRRVLLIENKLKPTWQNIFDYLENLEADEFDEPLITFLNSEQNYSVLSRSKLNNETKKELEYIKDFSLKIIHNNELSLDAFSFLIKSIPYVYSRVKYNQLSIAHIEVMIAQKFLTLSCDNFDGLKSKGKDLHIKLIENYQDDFLERMGEFSLDAKDWNQVLISNRMSLSNKLSIIKNFDDSTIVENPLIASTVCNLLPVDEFISLKFEVLNAMFKANTSVQKRIALLTLHFDNLDDNQIQILIEEIGGDYTRIFMKQHKPLLDNVPYNRTLFTKLQGRDMIIRFELIEKKNKIRVFAKY</sequence>
<name>A0A2U1AWU0_9BACT</name>
<dbReference type="SUPFAM" id="SSF52540">
    <property type="entry name" value="P-loop containing nucleoside triphosphate hydrolases"/>
    <property type="match status" value="2"/>
</dbReference>